<dbReference type="EMBL" id="JBCITK010000001">
    <property type="protein sequence ID" value="MEN0644879.1"/>
    <property type="molecule type" value="Genomic_DNA"/>
</dbReference>
<evidence type="ECO:0000313" key="4">
    <source>
        <dbReference type="EMBL" id="MEN0644879.1"/>
    </source>
</evidence>
<dbReference type="CDD" id="cd03221">
    <property type="entry name" value="ABCF_EF-3"/>
    <property type="match status" value="2"/>
</dbReference>
<dbReference type="PROSITE" id="PS50893">
    <property type="entry name" value="ABC_TRANSPORTER_2"/>
    <property type="match status" value="2"/>
</dbReference>
<dbReference type="RefSeq" id="WP_343131496.1">
    <property type="nucleotide sequence ID" value="NZ_JBCITK010000001.1"/>
</dbReference>
<dbReference type="PANTHER" id="PTHR42855">
    <property type="entry name" value="ABC TRANSPORTER ATP-BINDING SUBUNIT"/>
    <property type="match status" value="1"/>
</dbReference>
<dbReference type="PANTHER" id="PTHR42855:SF2">
    <property type="entry name" value="DRUG RESISTANCE ABC TRANSPORTER,ATP-BINDING PROTEIN"/>
    <property type="match status" value="1"/>
</dbReference>
<dbReference type="SMART" id="SM00382">
    <property type="entry name" value="AAA"/>
    <property type="match status" value="2"/>
</dbReference>
<keyword evidence="2" id="KW-0067">ATP-binding</keyword>
<dbReference type="PROSITE" id="PS00211">
    <property type="entry name" value="ABC_TRANSPORTER_1"/>
    <property type="match status" value="2"/>
</dbReference>
<sequence length="544" mass="61992">MTIFYMKDVSQTYGVHVIFEKLSLELKLGERVGLVGRNGEGKTSLLHIIGGITDPASGSVGWKKGITKGALQQQPDIIEDRSLQEQLKHVFSELVEKEKIMRQMEAQLQELTDPKALERCLEKYGTLQVEFAEKGGYEMNADIRRVSAGLGIQSLLSNKWNELSGGERTKAGLAMLLLTKPDLLLLDEPTNHLDLAATEWLTEWVNQYAGTVVIISHDRAFLDETVTRIVEMDGGELSFYETNYSGFVEEREQRLLLEFQQYQDQQKKLKKMRETIKRLKEWANRANPPNAGMHRQAKSMEKAMNRIERVKKPVMNRKQVQLDFEQGTRSGTDVIQLDSVSKQFSDREVLKNVNLTLSYQDRLAIVGENGAGKSTLFKLILEELLPDAGKCKVGANVSIGYLSQHGLEGNGEERVIDALRDHVVMTEGEARSELAKFLFYGQDVFKKVKSLSGGERMRLRMAQLIHNRHNLLLLDEPTNHLDIDSREVLEDALAEFEGTILCISHDRYFLNKLFPKTSWLENGRLTMYEGNYAYSRKKREEFSQ</sequence>
<reference evidence="4 5" key="1">
    <citation type="submission" date="2024-03" db="EMBL/GenBank/DDBJ databases">
        <title>Bacilli Hybrid Assemblies.</title>
        <authorList>
            <person name="Kovac J."/>
        </authorList>
    </citation>
    <scope>NUCLEOTIDE SEQUENCE [LARGE SCALE GENOMIC DNA]</scope>
    <source>
        <strain evidence="4 5">FSL R7-0666</strain>
    </source>
</reference>
<accession>A0ABU9VLU6</accession>
<dbReference type="Pfam" id="PF00005">
    <property type="entry name" value="ABC_tran"/>
    <property type="match status" value="2"/>
</dbReference>
<evidence type="ECO:0000313" key="5">
    <source>
        <dbReference type="Proteomes" id="UP001418796"/>
    </source>
</evidence>
<keyword evidence="1" id="KW-0547">Nucleotide-binding</keyword>
<gene>
    <name evidence="4" type="primary">abc-f</name>
    <name evidence="4" type="ORF">MKY91_17120</name>
</gene>
<organism evidence="4 5">
    <name type="scientific">Alkalicoccobacillus gibsonii</name>
    <dbReference type="NCBI Taxonomy" id="79881"/>
    <lineage>
        <taxon>Bacteria</taxon>
        <taxon>Bacillati</taxon>
        <taxon>Bacillota</taxon>
        <taxon>Bacilli</taxon>
        <taxon>Bacillales</taxon>
        <taxon>Bacillaceae</taxon>
        <taxon>Alkalicoccobacillus</taxon>
    </lineage>
</organism>
<evidence type="ECO:0000259" key="3">
    <source>
        <dbReference type="PROSITE" id="PS50893"/>
    </source>
</evidence>
<name>A0ABU9VLU6_9BACI</name>
<comment type="caution">
    <text evidence="4">The sequence shown here is derived from an EMBL/GenBank/DDBJ whole genome shotgun (WGS) entry which is preliminary data.</text>
</comment>
<dbReference type="Pfam" id="PF12848">
    <property type="entry name" value="ABC_tran_Xtn"/>
    <property type="match status" value="1"/>
</dbReference>
<dbReference type="InterPro" id="IPR003439">
    <property type="entry name" value="ABC_transporter-like_ATP-bd"/>
</dbReference>
<keyword evidence="5" id="KW-1185">Reference proteome</keyword>
<protein>
    <submittedName>
        <fullName evidence="4">ABC-F type ribosomal protection protein</fullName>
    </submittedName>
</protein>
<proteinExistence type="predicted"/>
<dbReference type="SUPFAM" id="SSF52540">
    <property type="entry name" value="P-loop containing nucleoside triphosphate hydrolases"/>
    <property type="match status" value="2"/>
</dbReference>
<evidence type="ECO:0000256" key="1">
    <source>
        <dbReference type="ARBA" id="ARBA00022741"/>
    </source>
</evidence>
<dbReference type="InterPro" id="IPR051309">
    <property type="entry name" value="ABCF_ATPase"/>
</dbReference>
<evidence type="ECO:0000256" key="2">
    <source>
        <dbReference type="ARBA" id="ARBA00022840"/>
    </source>
</evidence>
<feature type="domain" description="ABC transporter" evidence="3">
    <location>
        <begin position="335"/>
        <end position="544"/>
    </location>
</feature>
<dbReference type="Proteomes" id="UP001418796">
    <property type="component" value="Unassembled WGS sequence"/>
</dbReference>
<feature type="domain" description="ABC transporter" evidence="3">
    <location>
        <begin position="4"/>
        <end position="259"/>
    </location>
</feature>
<dbReference type="Gene3D" id="3.40.50.300">
    <property type="entry name" value="P-loop containing nucleotide triphosphate hydrolases"/>
    <property type="match status" value="2"/>
</dbReference>
<dbReference type="InterPro" id="IPR003593">
    <property type="entry name" value="AAA+_ATPase"/>
</dbReference>
<dbReference type="InterPro" id="IPR027417">
    <property type="entry name" value="P-loop_NTPase"/>
</dbReference>
<dbReference type="NCBIfam" id="NF000355">
    <property type="entry name" value="ribo_prot_ABC_F"/>
    <property type="match status" value="1"/>
</dbReference>
<dbReference type="InterPro" id="IPR017871">
    <property type="entry name" value="ABC_transporter-like_CS"/>
</dbReference>
<dbReference type="InterPro" id="IPR032781">
    <property type="entry name" value="ABC_tran_Xtn"/>
</dbReference>